<evidence type="ECO:0000313" key="5">
    <source>
        <dbReference type="Proteomes" id="UP000076532"/>
    </source>
</evidence>
<evidence type="ECO:0000256" key="2">
    <source>
        <dbReference type="SAM" id="Phobius"/>
    </source>
</evidence>
<feature type="region of interest" description="Disordered" evidence="1">
    <location>
        <begin position="192"/>
        <end position="228"/>
    </location>
</feature>
<feature type="signal peptide" evidence="3">
    <location>
        <begin position="1"/>
        <end position="36"/>
    </location>
</feature>
<feature type="chain" id="PRO_5007879283" evidence="3">
    <location>
        <begin position="37"/>
        <end position="287"/>
    </location>
</feature>
<keyword evidence="3" id="KW-0732">Signal</keyword>
<dbReference type="EMBL" id="KV417502">
    <property type="protein sequence ID" value="KZP28729.1"/>
    <property type="molecule type" value="Genomic_DNA"/>
</dbReference>
<feature type="compositionally biased region" description="Low complexity" evidence="1">
    <location>
        <begin position="192"/>
        <end position="226"/>
    </location>
</feature>
<protein>
    <submittedName>
        <fullName evidence="4">Uncharacterized protein</fullName>
    </submittedName>
</protein>
<reference evidence="4 5" key="1">
    <citation type="journal article" date="2016" name="Mol. Biol. Evol.">
        <title>Comparative Genomics of Early-Diverging Mushroom-Forming Fungi Provides Insights into the Origins of Lignocellulose Decay Capabilities.</title>
        <authorList>
            <person name="Nagy L.G."/>
            <person name="Riley R."/>
            <person name="Tritt A."/>
            <person name="Adam C."/>
            <person name="Daum C."/>
            <person name="Floudas D."/>
            <person name="Sun H."/>
            <person name="Yadav J.S."/>
            <person name="Pangilinan J."/>
            <person name="Larsson K.H."/>
            <person name="Matsuura K."/>
            <person name="Barry K."/>
            <person name="Labutti K."/>
            <person name="Kuo R."/>
            <person name="Ohm R.A."/>
            <person name="Bhattacharya S.S."/>
            <person name="Shirouzu T."/>
            <person name="Yoshinaga Y."/>
            <person name="Martin F.M."/>
            <person name="Grigoriev I.V."/>
            <person name="Hibbett D.S."/>
        </authorList>
    </citation>
    <scope>NUCLEOTIDE SEQUENCE [LARGE SCALE GENOMIC DNA]</scope>
    <source>
        <strain evidence="4 5">CBS 109695</strain>
    </source>
</reference>
<organism evidence="4 5">
    <name type="scientific">Athelia psychrophila</name>
    <dbReference type="NCBI Taxonomy" id="1759441"/>
    <lineage>
        <taxon>Eukaryota</taxon>
        <taxon>Fungi</taxon>
        <taxon>Dikarya</taxon>
        <taxon>Basidiomycota</taxon>
        <taxon>Agaricomycotina</taxon>
        <taxon>Agaricomycetes</taxon>
        <taxon>Agaricomycetidae</taxon>
        <taxon>Atheliales</taxon>
        <taxon>Atheliaceae</taxon>
        <taxon>Athelia</taxon>
    </lineage>
</organism>
<keyword evidence="5" id="KW-1185">Reference proteome</keyword>
<keyword evidence="2" id="KW-1133">Transmembrane helix</keyword>
<feature type="transmembrane region" description="Helical" evidence="2">
    <location>
        <begin position="243"/>
        <end position="262"/>
    </location>
</feature>
<evidence type="ECO:0000256" key="3">
    <source>
        <dbReference type="SAM" id="SignalP"/>
    </source>
</evidence>
<dbReference type="AlphaFoldDB" id="A0A166RWD5"/>
<keyword evidence="2" id="KW-0472">Membrane</keyword>
<keyword evidence="2" id="KW-0812">Transmembrane</keyword>
<accession>A0A166RWD5</accession>
<dbReference type="Proteomes" id="UP000076532">
    <property type="component" value="Unassembled WGS sequence"/>
</dbReference>
<sequence>MRHGALTWNSGSCRSRRIRVLFFSFALCLGLFPVSAQDLSKSHNKTVPLTASQIVWTPPPCNNPSSTGNCTSAWWLSNQTFGQEVVTTLGPTSPVGNTIPQMFLSFQGSAIYLRTSFLSTALANISVSWPSNLSFPQAEAVFNTSDRRWGTSGLPENALLLLSLTYTSQGANETGKTTGRLDIEEVEITVSSNTSSTVNPPLLPSLPLSTASSPSPLSPTSASASTIRTHRGESTGAIIAECFGAVFGVILLVGAGAGVVFWRRKSMRRKDAESYWDDADRGKVTGW</sequence>
<evidence type="ECO:0000313" key="4">
    <source>
        <dbReference type="EMBL" id="KZP28729.1"/>
    </source>
</evidence>
<evidence type="ECO:0000256" key="1">
    <source>
        <dbReference type="SAM" id="MobiDB-lite"/>
    </source>
</evidence>
<dbReference type="OrthoDB" id="3267422at2759"/>
<proteinExistence type="predicted"/>
<name>A0A166RWD5_9AGAM</name>
<gene>
    <name evidence="4" type="ORF">FIBSPDRAFT_927483</name>
</gene>
<dbReference type="STRING" id="436010.A0A166RWD5"/>